<evidence type="ECO:0000259" key="2">
    <source>
        <dbReference type="Pfam" id="PF13087"/>
    </source>
</evidence>
<evidence type="ECO:0008006" key="5">
    <source>
        <dbReference type="Google" id="ProtNLM"/>
    </source>
</evidence>
<dbReference type="InterPro" id="IPR041679">
    <property type="entry name" value="DNA2/NAM7-like_C"/>
</dbReference>
<dbReference type="GO" id="GO:0004386">
    <property type="term" value="F:helicase activity"/>
    <property type="evidence" value="ECO:0007669"/>
    <property type="project" value="InterPro"/>
</dbReference>
<dbReference type="Pfam" id="PF13087">
    <property type="entry name" value="AAA_12"/>
    <property type="match status" value="1"/>
</dbReference>
<evidence type="ECO:0000259" key="1">
    <source>
        <dbReference type="Pfam" id="PF13086"/>
    </source>
</evidence>
<dbReference type="PANTHER" id="PTHR10887">
    <property type="entry name" value="DNA2/NAM7 HELICASE FAMILY"/>
    <property type="match status" value="1"/>
</dbReference>
<dbReference type="InterPro" id="IPR027417">
    <property type="entry name" value="P-loop_NTPase"/>
</dbReference>
<dbReference type="InterPro" id="IPR045055">
    <property type="entry name" value="DNA2/NAM7-like"/>
</dbReference>
<feature type="non-terminal residue" evidence="3">
    <location>
        <position position="1"/>
    </location>
</feature>
<dbReference type="Pfam" id="PF13086">
    <property type="entry name" value="AAA_11"/>
    <property type="match status" value="1"/>
</dbReference>
<protein>
    <recommendedName>
        <fullName evidence="5">Regulator of nonsense transcripts-like protein</fullName>
    </recommendedName>
</protein>
<dbReference type="Gene3D" id="3.40.50.300">
    <property type="entry name" value="P-loop containing nucleotide triphosphate hydrolases"/>
    <property type="match status" value="3"/>
</dbReference>
<dbReference type="SUPFAM" id="SSF52540">
    <property type="entry name" value="P-loop containing nucleoside triphosphate hydrolases"/>
    <property type="match status" value="1"/>
</dbReference>
<feature type="domain" description="DNA2/NAM7 helicase-like C-terminal" evidence="2">
    <location>
        <begin position="595"/>
        <end position="695"/>
    </location>
</feature>
<dbReference type="InterPro" id="IPR041677">
    <property type="entry name" value="DNA2/NAM7_AAA_11"/>
</dbReference>
<accession>A0A2K3N7L9</accession>
<gene>
    <name evidence="3" type="ORF">L195_g022308</name>
</gene>
<dbReference type="PANTHER" id="PTHR10887:SF522">
    <property type="entry name" value="P-LOOP CONTAINING NUCLEOSIDE TRIPHOSPHATE HYDROLASES SUPERFAMILY PROTEIN"/>
    <property type="match status" value="1"/>
</dbReference>
<evidence type="ECO:0000313" key="3">
    <source>
        <dbReference type="EMBL" id="PNX99047.1"/>
    </source>
</evidence>
<dbReference type="STRING" id="57577.A0A2K3N7L9"/>
<comment type="caution">
    <text evidence="3">The sequence shown here is derived from an EMBL/GenBank/DDBJ whole genome shotgun (WGS) entry which is preliminary data.</text>
</comment>
<feature type="domain" description="DNA2/NAM7 helicase helicase" evidence="1">
    <location>
        <begin position="508"/>
        <end position="587"/>
    </location>
</feature>
<reference evidence="3 4" key="2">
    <citation type="journal article" date="2017" name="Front. Plant Sci.">
        <title>Gene Classification and Mining of Molecular Markers Useful in Red Clover (Trifolium pratense) Breeding.</title>
        <authorList>
            <person name="Istvanek J."/>
            <person name="Dluhosova J."/>
            <person name="Dluhos P."/>
            <person name="Patkova L."/>
            <person name="Nedelnik J."/>
            <person name="Repkova J."/>
        </authorList>
    </citation>
    <scope>NUCLEOTIDE SEQUENCE [LARGE SCALE GENOMIC DNA]</scope>
    <source>
        <strain evidence="4">cv. Tatra</strain>
        <tissue evidence="3">Young leaves</tissue>
    </source>
</reference>
<sequence length="705" mass="81171">VKKIPETFKSPEDYKEAFIPLLLEETHTDLSSSLLGVARAPFCEILKLKRDSKLFKLPKPLFYKIQFKKNVGKYEPEFGDLILFTDIRPKSVDDLKLNTANSPYHIAFVYGPTPKTDEIQKVQVLSSKCINTDFESNTRDNETQKLYAVYLMNMIGENCQICLSETNSHASFIKEDAIICSQKLNESQEDSVLSSVDMTNCHHSNVKLIWGPPGTGKTKTVAIRLHSLVMDSLEHDTYGLGDIVLFGNKTGWKKTLELMKKLLRDPQEEYLLEICAYRAYRAYMQNIGNEAWKDIAGSNLMVEHDIKKSIMPMEQFEDQIFMEMSIKKKKFMELREQLKLCTQTLFERFTELFKGHREQHLLEKGDLSGEDVNDYPTTFEGFLQKAWKEIAQTYQLDDDDENACVLTMEQFVKQRFVYLRDVLEFLNHALYTHLPKSFVSLETVKVMLQARSLFESFENDFSHAKFKQTLYNFEEQYVSDCFGTLCDKRDEILSTLNSLSSSISLPSIYKRCEIEKFCLSKSCLILCTASSSGKLYTEGMTRVEFLVIDEAAQLKECESTIPLQLPGLSHCILIGDERQLPALVKSKIADKCEFGRSMFERLVMLGFKRKMLNVQYRMHPSISLFPCKEFYEEKLSDAAIVMGESYNKSFLEGEMYSSYSFINIAEGKEKSGRGHSLKNMVEVAVISEIIQSLKRGYNFFLMFVV</sequence>
<name>A0A2K3N7L9_TRIPR</name>
<dbReference type="Proteomes" id="UP000236291">
    <property type="component" value="Unassembled WGS sequence"/>
</dbReference>
<reference evidence="3 4" key="1">
    <citation type="journal article" date="2014" name="Am. J. Bot.">
        <title>Genome assembly and annotation for red clover (Trifolium pratense; Fabaceae).</title>
        <authorList>
            <person name="Istvanek J."/>
            <person name="Jaros M."/>
            <person name="Krenek A."/>
            <person name="Repkova J."/>
        </authorList>
    </citation>
    <scope>NUCLEOTIDE SEQUENCE [LARGE SCALE GENOMIC DNA]</scope>
    <source>
        <strain evidence="4">cv. Tatra</strain>
        <tissue evidence="3">Young leaves</tissue>
    </source>
</reference>
<dbReference type="EMBL" id="ASHM01017333">
    <property type="protein sequence ID" value="PNX99047.1"/>
    <property type="molecule type" value="Genomic_DNA"/>
</dbReference>
<evidence type="ECO:0000313" key="4">
    <source>
        <dbReference type="Proteomes" id="UP000236291"/>
    </source>
</evidence>
<organism evidence="3 4">
    <name type="scientific">Trifolium pratense</name>
    <name type="common">Red clover</name>
    <dbReference type="NCBI Taxonomy" id="57577"/>
    <lineage>
        <taxon>Eukaryota</taxon>
        <taxon>Viridiplantae</taxon>
        <taxon>Streptophyta</taxon>
        <taxon>Embryophyta</taxon>
        <taxon>Tracheophyta</taxon>
        <taxon>Spermatophyta</taxon>
        <taxon>Magnoliopsida</taxon>
        <taxon>eudicotyledons</taxon>
        <taxon>Gunneridae</taxon>
        <taxon>Pentapetalae</taxon>
        <taxon>rosids</taxon>
        <taxon>fabids</taxon>
        <taxon>Fabales</taxon>
        <taxon>Fabaceae</taxon>
        <taxon>Papilionoideae</taxon>
        <taxon>50 kb inversion clade</taxon>
        <taxon>NPAAA clade</taxon>
        <taxon>Hologalegina</taxon>
        <taxon>IRL clade</taxon>
        <taxon>Trifolieae</taxon>
        <taxon>Trifolium</taxon>
    </lineage>
</organism>
<dbReference type="AlphaFoldDB" id="A0A2K3N7L9"/>
<proteinExistence type="predicted"/>